<evidence type="ECO:0000259" key="2">
    <source>
        <dbReference type="Pfam" id="PF24016"/>
    </source>
</evidence>
<evidence type="ECO:0000313" key="3">
    <source>
        <dbReference type="EMBL" id="KII84592.1"/>
    </source>
</evidence>
<gene>
    <name evidence="3" type="ORF">PLICRDRAFT_167568</name>
</gene>
<feature type="compositionally biased region" description="Pro residues" evidence="1">
    <location>
        <begin position="65"/>
        <end position="76"/>
    </location>
</feature>
<name>A0A0C9SRE5_PLICR</name>
<sequence>MIVVPEAEHAHKSSKAASETEGPITTPRPDANTEDAPPSYTLTVSSITDSQAAGGPSAPSTLESLPPPTQGPPPDVRPTNYLLLDRANAAIKGTYVVDPSMAVHASFLAPLGKGEAEGDRKNLQLISKNGRIAVNIWLVGSRGVVGPDGDLKTGARATLDLKSYNGPVNVKTHVGEPEAPIPFLLTVTSYNGAVQLYLPRSFTGPLTITSNNGSVTYSDQVKEHLTTFSEVNRRHLSFVGDSSEWTGQVDWAGDAATVESKNGKVQVRFVDEARAEQPAKPGFFSKWLSS</sequence>
<feature type="compositionally biased region" description="Polar residues" evidence="1">
    <location>
        <begin position="40"/>
        <end position="51"/>
    </location>
</feature>
<dbReference type="EMBL" id="KN832570">
    <property type="protein sequence ID" value="KII84592.1"/>
    <property type="molecule type" value="Genomic_DNA"/>
</dbReference>
<dbReference type="AlphaFoldDB" id="A0A0C9SRE5"/>
<dbReference type="Proteomes" id="UP000053263">
    <property type="component" value="Unassembled WGS sequence"/>
</dbReference>
<keyword evidence="4" id="KW-1185">Reference proteome</keyword>
<dbReference type="OrthoDB" id="5289249at2759"/>
<protein>
    <submittedName>
        <fullName evidence="3">Unplaced genomic scaffold PLICRscaffold_17, whole genome shotgun sequence</fullName>
    </submittedName>
</protein>
<evidence type="ECO:0000256" key="1">
    <source>
        <dbReference type="SAM" id="MobiDB-lite"/>
    </source>
</evidence>
<feature type="compositionally biased region" description="Basic and acidic residues" evidence="1">
    <location>
        <begin position="1"/>
        <end position="11"/>
    </location>
</feature>
<accession>A0A0C9SRE5</accession>
<dbReference type="HOGENOM" id="CLU_070382_3_0_1"/>
<feature type="region of interest" description="Disordered" evidence="1">
    <location>
        <begin position="1"/>
        <end position="79"/>
    </location>
</feature>
<dbReference type="InterPro" id="IPR055754">
    <property type="entry name" value="DUF7330"/>
</dbReference>
<dbReference type="Pfam" id="PF24016">
    <property type="entry name" value="DUF7330"/>
    <property type="match status" value="1"/>
</dbReference>
<reference evidence="3 4" key="1">
    <citation type="submission" date="2014-06" db="EMBL/GenBank/DDBJ databases">
        <title>Evolutionary Origins and Diversification of the Mycorrhizal Mutualists.</title>
        <authorList>
            <consortium name="DOE Joint Genome Institute"/>
            <consortium name="Mycorrhizal Genomics Consortium"/>
            <person name="Kohler A."/>
            <person name="Kuo A."/>
            <person name="Nagy L.G."/>
            <person name="Floudas D."/>
            <person name="Copeland A."/>
            <person name="Barry K.W."/>
            <person name="Cichocki N."/>
            <person name="Veneault-Fourrey C."/>
            <person name="LaButti K."/>
            <person name="Lindquist E.A."/>
            <person name="Lipzen A."/>
            <person name="Lundell T."/>
            <person name="Morin E."/>
            <person name="Murat C."/>
            <person name="Riley R."/>
            <person name="Ohm R."/>
            <person name="Sun H."/>
            <person name="Tunlid A."/>
            <person name="Henrissat B."/>
            <person name="Grigoriev I.V."/>
            <person name="Hibbett D.S."/>
            <person name="Martin F."/>
        </authorList>
    </citation>
    <scope>NUCLEOTIDE SEQUENCE [LARGE SCALE GENOMIC DNA]</scope>
    <source>
        <strain evidence="3 4">FD-325 SS-3</strain>
    </source>
</reference>
<feature type="domain" description="DUF7330" evidence="2">
    <location>
        <begin position="80"/>
        <end position="272"/>
    </location>
</feature>
<organism evidence="3 4">
    <name type="scientific">Plicaturopsis crispa FD-325 SS-3</name>
    <dbReference type="NCBI Taxonomy" id="944288"/>
    <lineage>
        <taxon>Eukaryota</taxon>
        <taxon>Fungi</taxon>
        <taxon>Dikarya</taxon>
        <taxon>Basidiomycota</taxon>
        <taxon>Agaricomycotina</taxon>
        <taxon>Agaricomycetes</taxon>
        <taxon>Agaricomycetidae</taxon>
        <taxon>Amylocorticiales</taxon>
        <taxon>Amylocorticiaceae</taxon>
        <taxon>Plicatura</taxon>
        <taxon>Plicaturopsis crispa</taxon>
    </lineage>
</organism>
<proteinExistence type="predicted"/>
<evidence type="ECO:0000313" key="4">
    <source>
        <dbReference type="Proteomes" id="UP000053263"/>
    </source>
</evidence>